<dbReference type="InterPro" id="IPR041242">
    <property type="entry name" value="HNHc_6"/>
</dbReference>
<sequence length="217" mass="24988">MTGISGRNLTLTVDDEVSLYEVAKLANGKQPSVDLQVEDGRSISPDQRRKIWALLRDISDFTGDVIDYTEDLLKGYTRQIFGIEAYSLSDCSMTTASNMIYTILEFCFRNDIPFKTRTWDMIPNDYARQWFCLRFKKCVICGKPADLAHFETVGMGRNRYAINELDYHWMSLCRVHHTEQHATGIDSFIAKYHIKPIKLDADQLRKIKPQYAKGVGK</sequence>
<evidence type="ECO:0000313" key="1">
    <source>
        <dbReference type="EMBL" id="KRK70207.1"/>
    </source>
</evidence>
<dbReference type="Proteomes" id="UP000051804">
    <property type="component" value="Unassembled WGS sequence"/>
</dbReference>
<name>A0A0R1JG27_9LACO</name>
<dbReference type="PATRIC" id="fig|1291734.4.peg.684"/>
<comment type="caution">
    <text evidence="1">The sequence shown here is derived from an EMBL/GenBank/DDBJ whole genome shotgun (WGS) entry which is preliminary data.</text>
</comment>
<evidence type="ECO:0000313" key="2">
    <source>
        <dbReference type="Proteomes" id="UP000051804"/>
    </source>
</evidence>
<dbReference type="EMBL" id="AZDJ01000033">
    <property type="protein sequence ID" value="KRK70207.1"/>
    <property type="molecule type" value="Genomic_DNA"/>
</dbReference>
<proteinExistence type="predicted"/>
<accession>A0A0R1JG27</accession>
<gene>
    <name evidence="1" type="ORF">FD02_GL000663</name>
</gene>
<evidence type="ECO:0008006" key="3">
    <source>
        <dbReference type="Google" id="ProtNLM"/>
    </source>
</evidence>
<reference evidence="1 2" key="1">
    <citation type="journal article" date="2015" name="Genome Announc.">
        <title>Expanding the biotechnology potential of lactobacilli through comparative genomics of 213 strains and associated genera.</title>
        <authorList>
            <person name="Sun Z."/>
            <person name="Harris H.M."/>
            <person name="McCann A."/>
            <person name="Guo C."/>
            <person name="Argimon S."/>
            <person name="Zhang W."/>
            <person name="Yang X."/>
            <person name="Jeffery I.B."/>
            <person name="Cooney J.C."/>
            <person name="Kagawa T.F."/>
            <person name="Liu W."/>
            <person name="Song Y."/>
            <person name="Salvetti E."/>
            <person name="Wrobel A."/>
            <person name="Rasinkangas P."/>
            <person name="Parkhill J."/>
            <person name="Rea M.C."/>
            <person name="O'Sullivan O."/>
            <person name="Ritari J."/>
            <person name="Douillard F.P."/>
            <person name="Paul Ross R."/>
            <person name="Yang R."/>
            <person name="Briner A.E."/>
            <person name="Felis G.E."/>
            <person name="de Vos W.M."/>
            <person name="Barrangou R."/>
            <person name="Klaenhammer T.R."/>
            <person name="Caufield P.W."/>
            <person name="Cui Y."/>
            <person name="Zhang H."/>
            <person name="O'Toole P.W."/>
        </authorList>
    </citation>
    <scope>NUCLEOTIDE SEQUENCE [LARGE SCALE GENOMIC DNA]</scope>
    <source>
        <strain evidence="1 2">JCM 17158</strain>
    </source>
</reference>
<protein>
    <recommendedName>
        <fullName evidence="3">Phage protein</fullName>
    </recommendedName>
</protein>
<dbReference type="Pfam" id="PF16784">
    <property type="entry name" value="HNHc_6"/>
    <property type="match status" value="1"/>
</dbReference>
<dbReference type="AlphaFoldDB" id="A0A0R1JG27"/>
<dbReference type="STRING" id="1291734.FD02_GL000663"/>
<organism evidence="1 2">
    <name type="scientific">Lacticaseibacillus nasuensis JCM 17158</name>
    <dbReference type="NCBI Taxonomy" id="1291734"/>
    <lineage>
        <taxon>Bacteria</taxon>
        <taxon>Bacillati</taxon>
        <taxon>Bacillota</taxon>
        <taxon>Bacilli</taxon>
        <taxon>Lactobacillales</taxon>
        <taxon>Lactobacillaceae</taxon>
        <taxon>Lacticaseibacillus</taxon>
    </lineage>
</organism>
<keyword evidence="2" id="KW-1185">Reference proteome</keyword>